<dbReference type="Proteomes" id="UP000024635">
    <property type="component" value="Unassembled WGS sequence"/>
</dbReference>
<proteinExistence type="inferred from homology"/>
<reference evidence="5" key="1">
    <citation type="journal article" date="2015" name="Nat. Genet.">
        <title>The genome and transcriptome of the zoonotic hookworm Ancylostoma ceylanicum identify infection-specific gene families.</title>
        <authorList>
            <person name="Schwarz E.M."/>
            <person name="Hu Y."/>
            <person name="Antoshechkin I."/>
            <person name="Miller M.M."/>
            <person name="Sternberg P.W."/>
            <person name="Aroian R.V."/>
        </authorList>
    </citation>
    <scope>NUCLEOTIDE SEQUENCE</scope>
    <source>
        <strain evidence="5">HY135</strain>
    </source>
</reference>
<dbReference type="InterPro" id="IPR036438">
    <property type="entry name" value="Insulin-like_sf"/>
</dbReference>
<dbReference type="SUPFAM" id="SSF56994">
    <property type="entry name" value="Insulin-like"/>
    <property type="match status" value="1"/>
</dbReference>
<keyword evidence="3" id="KW-1133">Transmembrane helix</keyword>
<sequence length="140" mass="16360">MSALADVLEIFSLFYLVSGFAVLESLQRRFRRDLYHLGILYEMLKGRAILMFLLVVALTVANQLSQKKVVKSRMRRCARQFNIAMNFQCRGVTEEECEPFRELFDLDGADALLARERLLEQKCCERRCSLHVLRSLCCFR</sequence>
<keyword evidence="3" id="KW-0812">Transmembrane</keyword>
<comment type="similarity">
    <text evidence="1">Belongs to the insulin family.</text>
</comment>
<comment type="caution">
    <text evidence="4">The sequence shown here is derived from an EMBL/GenBank/DDBJ whole genome shotgun (WGS) entry which is preliminary data.</text>
</comment>
<protein>
    <submittedName>
        <fullName evidence="4">Uncharacterized protein</fullName>
    </submittedName>
</protein>
<keyword evidence="2" id="KW-0732">Signal</keyword>
<dbReference type="OrthoDB" id="5853913at2759"/>
<evidence type="ECO:0000256" key="3">
    <source>
        <dbReference type="SAM" id="Phobius"/>
    </source>
</evidence>
<name>A0A016SRL3_9BILA</name>
<feature type="transmembrane region" description="Helical" evidence="3">
    <location>
        <begin position="46"/>
        <end position="65"/>
    </location>
</feature>
<evidence type="ECO:0000313" key="4">
    <source>
        <dbReference type="EMBL" id="EYB93200.1"/>
    </source>
</evidence>
<evidence type="ECO:0000256" key="2">
    <source>
        <dbReference type="ARBA" id="ARBA00022729"/>
    </source>
</evidence>
<evidence type="ECO:0000256" key="1">
    <source>
        <dbReference type="ARBA" id="ARBA00009034"/>
    </source>
</evidence>
<dbReference type="EMBL" id="JARK01001521">
    <property type="protein sequence ID" value="EYB93200.1"/>
    <property type="molecule type" value="Genomic_DNA"/>
</dbReference>
<organism evidence="4 5">
    <name type="scientific">Ancylostoma ceylanicum</name>
    <dbReference type="NCBI Taxonomy" id="53326"/>
    <lineage>
        <taxon>Eukaryota</taxon>
        <taxon>Metazoa</taxon>
        <taxon>Ecdysozoa</taxon>
        <taxon>Nematoda</taxon>
        <taxon>Chromadorea</taxon>
        <taxon>Rhabditida</taxon>
        <taxon>Rhabditina</taxon>
        <taxon>Rhabditomorpha</taxon>
        <taxon>Strongyloidea</taxon>
        <taxon>Ancylostomatidae</taxon>
        <taxon>Ancylostomatinae</taxon>
        <taxon>Ancylostoma</taxon>
    </lineage>
</organism>
<dbReference type="AlphaFoldDB" id="A0A016SRL3"/>
<dbReference type="InterPro" id="IPR022353">
    <property type="entry name" value="Insulin_CS"/>
</dbReference>
<dbReference type="PROSITE" id="PS00262">
    <property type="entry name" value="INSULIN"/>
    <property type="match status" value="1"/>
</dbReference>
<accession>A0A016SRL3</accession>
<keyword evidence="5" id="KW-1185">Reference proteome</keyword>
<feature type="transmembrane region" description="Helical" evidence="3">
    <location>
        <begin position="7"/>
        <end position="26"/>
    </location>
</feature>
<evidence type="ECO:0000313" key="5">
    <source>
        <dbReference type="Proteomes" id="UP000024635"/>
    </source>
</evidence>
<gene>
    <name evidence="4" type="primary">Acey_s0185.g1043</name>
    <name evidence="4" type="ORF">Y032_0185g1043</name>
</gene>
<keyword evidence="3" id="KW-0472">Membrane</keyword>